<accession>A0ACC2DGG5</accession>
<comment type="caution">
    <text evidence="1">The sequence shown here is derived from an EMBL/GenBank/DDBJ whole genome shotgun (WGS) entry which is preliminary data.</text>
</comment>
<protein>
    <submittedName>
        <fullName evidence="1">Uncharacterized protein</fullName>
    </submittedName>
</protein>
<gene>
    <name evidence="1" type="ORF">O6H91_06G090400</name>
</gene>
<keyword evidence="2" id="KW-1185">Reference proteome</keyword>
<sequence length="848" mass="92861">MDAELRDLQRLFEEAQHAKASVRLSERNVVELVLKLQELGLLDADLLHTVSGKEYMTQEHLRAEIEAEIKRLRRISAVELAASLGVDLYHCERQVEQVIASNSDLMLVQGEIISSKYWDIVAEEVNDTLQEAGQVSIVELARHFSVGAELLTGILESQLGRLVHGKLGGGQLYTEAYVAKIKAMVCGAVRALLVPTSLPGVWINLRQELRERDEGATGGTIGEGGLFQSVLNELVNEGAIKGTLRGGGTSWIPAVFAHSQRSSVEAFFSQNGYISFDAVRKLSIPQPKQFLQAKYPESIALETVFVHQSYISLMDAAAEEAIDAGGWFDALQLVPSSFGTHDTVALLSSCLSVQKALKESRATIMAETCVVSSALMKMLMDRFEKELLASLENSAPASSVTMSKQLGDGNIAENQSRAPSRLVSSESQLHDTDEYSKSKQISSFQVDSPIGKKMDKKQKADNGAATSKFSRSEMMGDDAIEAKTSRTKKKAGKVRGGKNIPVDDLQLQSLKTTKGSSGRPAAADDSIVPSEELMLDKIIEWFPDITGAGVECETGRLANSLAATLRPSLMSLWSTAKQAKFGAKAEARRHRVDSLLTRFNEAYLNFQLFSKALDLFDEEKSTETVLHRHLLRTTASEITDLILRAHALEQMVEDGETSLTVELLVIDETLSTAQRLTLAKSVPPPASSKAVAMVESLDGKNVQAFESALQAVLEESGRRFKRLDKKTEKPLLQSYHKDLALQVEKEADPVTLLPKVVALLFVTVHNRAIQIPGRAIAATVAFLQKSIPDNAHKTLMQYQAATVALLSMLQTSTLEESDCTSDRIREKEEFLVNHMAELKKIALSSNVA</sequence>
<reference evidence="2" key="1">
    <citation type="journal article" date="2024" name="Proc. Natl. Acad. Sci. U.S.A.">
        <title>Extraordinary preservation of gene collinearity over three hundred million years revealed in homosporous lycophytes.</title>
        <authorList>
            <person name="Li C."/>
            <person name="Wickell D."/>
            <person name="Kuo L.Y."/>
            <person name="Chen X."/>
            <person name="Nie B."/>
            <person name="Liao X."/>
            <person name="Peng D."/>
            <person name="Ji J."/>
            <person name="Jenkins J."/>
            <person name="Williams M."/>
            <person name="Shu S."/>
            <person name="Plott C."/>
            <person name="Barry K."/>
            <person name="Rajasekar S."/>
            <person name="Grimwood J."/>
            <person name="Han X."/>
            <person name="Sun S."/>
            <person name="Hou Z."/>
            <person name="He W."/>
            <person name="Dai G."/>
            <person name="Sun C."/>
            <person name="Schmutz J."/>
            <person name="Leebens-Mack J.H."/>
            <person name="Li F.W."/>
            <person name="Wang L."/>
        </authorList>
    </citation>
    <scope>NUCLEOTIDE SEQUENCE [LARGE SCALE GENOMIC DNA]</scope>
    <source>
        <strain evidence="2">cv. PW_Plant_1</strain>
    </source>
</reference>
<organism evidence="1 2">
    <name type="scientific">Diphasiastrum complanatum</name>
    <name type="common">Issler's clubmoss</name>
    <name type="synonym">Lycopodium complanatum</name>
    <dbReference type="NCBI Taxonomy" id="34168"/>
    <lineage>
        <taxon>Eukaryota</taxon>
        <taxon>Viridiplantae</taxon>
        <taxon>Streptophyta</taxon>
        <taxon>Embryophyta</taxon>
        <taxon>Tracheophyta</taxon>
        <taxon>Lycopodiopsida</taxon>
        <taxon>Lycopodiales</taxon>
        <taxon>Lycopodiaceae</taxon>
        <taxon>Lycopodioideae</taxon>
        <taxon>Diphasiastrum</taxon>
    </lineage>
</organism>
<dbReference type="Proteomes" id="UP001162992">
    <property type="component" value="Chromosome 6"/>
</dbReference>
<proteinExistence type="predicted"/>
<name>A0ACC2DGG5_DIPCM</name>
<evidence type="ECO:0000313" key="2">
    <source>
        <dbReference type="Proteomes" id="UP001162992"/>
    </source>
</evidence>
<evidence type="ECO:0000313" key="1">
    <source>
        <dbReference type="EMBL" id="KAJ7553270.1"/>
    </source>
</evidence>
<dbReference type="EMBL" id="CM055097">
    <property type="protein sequence ID" value="KAJ7553270.1"/>
    <property type="molecule type" value="Genomic_DNA"/>
</dbReference>